<dbReference type="HAMAP" id="MF_01458">
    <property type="entry name" value="FtsH"/>
    <property type="match status" value="1"/>
</dbReference>
<evidence type="ECO:0000256" key="13">
    <source>
        <dbReference type="ARBA" id="ARBA00023136"/>
    </source>
</evidence>
<comment type="subunit">
    <text evidence="15">Homohexamer.</text>
</comment>
<dbReference type="PROSITE" id="PS00674">
    <property type="entry name" value="AAA"/>
    <property type="match status" value="1"/>
</dbReference>
<dbReference type="GO" id="GO:0030163">
    <property type="term" value="P:protein catabolic process"/>
    <property type="evidence" value="ECO:0007669"/>
    <property type="project" value="UniProtKB-UniRule"/>
</dbReference>
<feature type="binding site" evidence="15">
    <location>
        <position position="420"/>
    </location>
    <ligand>
        <name>Zn(2+)</name>
        <dbReference type="ChEBI" id="CHEBI:29105"/>
        <note>catalytic</note>
    </ligand>
</feature>
<feature type="compositionally biased region" description="Basic and acidic residues" evidence="17">
    <location>
        <begin position="609"/>
        <end position="646"/>
    </location>
</feature>
<organism evidence="19 20">
    <name type="scientific">Halobacteriovorax marinus</name>
    <dbReference type="NCBI Taxonomy" id="97084"/>
    <lineage>
        <taxon>Bacteria</taxon>
        <taxon>Pseudomonadati</taxon>
        <taxon>Bdellovibrionota</taxon>
        <taxon>Bacteriovoracia</taxon>
        <taxon>Bacteriovoracales</taxon>
        <taxon>Halobacteriovoraceae</taxon>
        <taxon>Halobacteriovorax</taxon>
    </lineage>
</organism>
<dbReference type="Gene3D" id="3.40.50.300">
    <property type="entry name" value="P-loop containing nucleotide triphosphate hydrolases"/>
    <property type="match status" value="1"/>
</dbReference>
<dbReference type="NCBIfam" id="TIGR01241">
    <property type="entry name" value="FtsH_fam"/>
    <property type="match status" value="1"/>
</dbReference>
<feature type="binding site" evidence="15">
    <location>
        <position position="424"/>
    </location>
    <ligand>
        <name>Zn(2+)</name>
        <dbReference type="ChEBI" id="CHEBI:29105"/>
        <note>catalytic</note>
    </ligand>
</feature>
<keyword evidence="6 15" id="KW-0479">Metal-binding</keyword>
<evidence type="ECO:0000256" key="10">
    <source>
        <dbReference type="ARBA" id="ARBA00022840"/>
    </source>
</evidence>
<keyword evidence="13 15" id="KW-0472">Membrane</keyword>
<comment type="caution">
    <text evidence="19">The sequence shown here is derived from an EMBL/GenBank/DDBJ whole genome shotgun (WGS) entry which is preliminary data.</text>
</comment>
<evidence type="ECO:0000256" key="12">
    <source>
        <dbReference type="ARBA" id="ARBA00023049"/>
    </source>
</evidence>
<dbReference type="Gene3D" id="1.20.58.760">
    <property type="entry name" value="Peptidase M41"/>
    <property type="match status" value="1"/>
</dbReference>
<dbReference type="InterPro" id="IPR003959">
    <property type="entry name" value="ATPase_AAA_core"/>
</dbReference>
<comment type="cofactor">
    <cofactor evidence="15">
        <name>Zn(2+)</name>
        <dbReference type="ChEBI" id="CHEBI:29105"/>
    </cofactor>
    <text evidence="15">Binds 1 zinc ion per subunit.</text>
</comment>
<dbReference type="InterPro" id="IPR003960">
    <property type="entry name" value="ATPase_AAA_CS"/>
</dbReference>
<keyword evidence="11 15" id="KW-1133">Transmembrane helix</keyword>
<dbReference type="FunFam" id="1.20.58.760:FF:000001">
    <property type="entry name" value="ATP-dependent zinc metalloprotease FtsH"/>
    <property type="match status" value="1"/>
</dbReference>
<dbReference type="InterPro" id="IPR027417">
    <property type="entry name" value="P-loop_NTPase"/>
</dbReference>
<dbReference type="PANTHER" id="PTHR23076">
    <property type="entry name" value="METALLOPROTEASE M41 FTSH"/>
    <property type="match status" value="1"/>
</dbReference>
<dbReference type="GO" id="GO:0006508">
    <property type="term" value="P:proteolysis"/>
    <property type="evidence" value="ECO:0007669"/>
    <property type="project" value="UniProtKB-KW"/>
</dbReference>
<keyword evidence="3 15" id="KW-1003">Cell membrane</keyword>
<evidence type="ECO:0000256" key="11">
    <source>
        <dbReference type="ARBA" id="ARBA00022989"/>
    </source>
</evidence>
<reference evidence="20" key="1">
    <citation type="journal article" date="2017" name="Proc. Natl. Acad. Sci. U.S.A.">
        <title>Simulation of Deepwater Horizon oil plume reveals substrate specialization within a complex community of hydrocarbon-degraders.</title>
        <authorList>
            <person name="Hu P."/>
            <person name="Dubinsky E.A."/>
            <person name="Probst A.J."/>
            <person name="Wang J."/>
            <person name="Sieber C.M.K."/>
            <person name="Tom L.M."/>
            <person name="Gardinali P."/>
            <person name="Banfield J.F."/>
            <person name="Atlas R.M."/>
            <person name="Andersen G.L."/>
        </authorList>
    </citation>
    <scope>NUCLEOTIDE SEQUENCE [LARGE SCALE GENOMIC DNA]</scope>
</reference>
<keyword evidence="4 15" id="KW-0645">Protease</keyword>
<dbReference type="FunFam" id="3.40.50.300:FF:000001">
    <property type="entry name" value="ATP-dependent zinc metalloprotease FtsH"/>
    <property type="match status" value="1"/>
</dbReference>
<keyword evidence="7 15" id="KW-0547">Nucleotide-binding</keyword>
<evidence type="ECO:0000313" key="19">
    <source>
        <dbReference type="EMBL" id="OUR95281.1"/>
    </source>
</evidence>
<dbReference type="InterPro" id="IPR011546">
    <property type="entry name" value="Pept_M41_FtsH_extracell"/>
</dbReference>
<keyword evidence="19" id="KW-0131">Cell cycle</keyword>
<dbReference type="CDD" id="cd19501">
    <property type="entry name" value="RecA-like_FtsH"/>
    <property type="match status" value="1"/>
</dbReference>
<feature type="region of interest" description="Disordered" evidence="17">
    <location>
        <begin position="606"/>
        <end position="646"/>
    </location>
</feature>
<keyword evidence="8 15" id="KW-0378">Hydrolase</keyword>
<feature type="transmembrane region" description="Helical" evidence="15">
    <location>
        <begin position="7"/>
        <end position="25"/>
    </location>
</feature>
<evidence type="ECO:0000256" key="1">
    <source>
        <dbReference type="ARBA" id="ARBA00004370"/>
    </source>
</evidence>
<protein>
    <recommendedName>
        <fullName evidence="15">ATP-dependent zinc metalloprotease FtsH</fullName>
        <ecNumber evidence="15">3.4.24.-</ecNumber>
    </recommendedName>
</protein>
<dbReference type="SUPFAM" id="SSF52540">
    <property type="entry name" value="P-loop containing nucleoside triphosphate hydrolases"/>
    <property type="match status" value="1"/>
</dbReference>
<dbReference type="InterPro" id="IPR037219">
    <property type="entry name" value="Peptidase_M41-like"/>
</dbReference>
<keyword evidence="10 15" id="KW-0067">ATP-binding</keyword>
<dbReference type="EC" id="3.4.24.-" evidence="15"/>
<comment type="subcellular location">
    <subcellularLocation>
        <location evidence="15">Cell membrane</location>
        <topology evidence="15">Multi-pass membrane protein</topology>
        <orientation evidence="15">Cytoplasmic side</orientation>
    </subcellularLocation>
    <subcellularLocation>
        <location evidence="1">Membrane</location>
    </subcellularLocation>
</comment>
<evidence type="ECO:0000256" key="7">
    <source>
        <dbReference type="ARBA" id="ARBA00022741"/>
    </source>
</evidence>
<dbReference type="GO" id="GO:0005886">
    <property type="term" value="C:plasma membrane"/>
    <property type="evidence" value="ECO:0007669"/>
    <property type="project" value="UniProtKB-SubCell"/>
</dbReference>
<dbReference type="InterPro" id="IPR041569">
    <property type="entry name" value="AAA_lid_3"/>
</dbReference>
<evidence type="ECO:0000256" key="6">
    <source>
        <dbReference type="ARBA" id="ARBA00022723"/>
    </source>
</evidence>
<evidence type="ECO:0000256" key="3">
    <source>
        <dbReference type="ARBA" id="ARBA00022475"/>
    </source>
</evidence>
<dbReference type="InterPro" id="IPR005936">
    <property type="entry name" value="FtsH"/>
</dbReference>
<dbReference type="Pfam" id="PF06480">
    <property type="entry name" value="FtsH_ext"/>
    <property type="match status" value="1"/>
</dbReference>
<dbReference type="Pfam" id="PF17862">
    <property type="entry name" value="AAA_lid_3"/>
    <property type="match status" value="1"/>
</dbReference>
<evidence type="ECO:0000256" key="8">
    <source>
        <dbReference type="ARBA" id="ARBA00022801"/>
    </source>
</evidence>
<comment type="similarity">
    <text evidence="2 15">In the C-terminal section; belongs to the peptidase M41 family.</text>
</comment>
<dbReference type="GO" id="GO:0004222">
    <property type="term" value="F:metalloendopeptidase activity"/>
    <property type="evidence" value="ECO:0007669"/>
    <property type="project" value="InterPro"/>
</dbReference>
<evidence type="ECO:0000256" key="14">
    <source>
        <dbReference type="ARBA" id="ARBA00061570"/>
    </source>
</evidence>
<feature type="transmembrane region" description="Helical" evidence="15">
    <location>
        <begin position="105"/>
        <end position="127"/>
    </location>
</feature>
<dbReference type="Gene3D" id="1.10.8.60">
    <property type="match status" value="1"/>
</dbReference>
<dbReference type="SMART" id="SM00382">
    <property type="entry name" value="AAA"/>
    <property type="match status" value="1"/>
</dbReference>
<keyword evidence="12 15" id="KW-0482">Metalloprotease</keyword>
<comment type="function">
    <text evidence="15">Acts as a processive, ATP-dependent zinc metallopeptidase for both cytoplasmic and membrane proteins. Plays a role in the quality control of integral membrane proteins.</text>
</comment>
<feature type="binding site" evidence="15">
    <location>
        <position position="496"/>
    </location>
    <ligand>
        <name>Zn(2+)</name>
        <dbReference type="ChEBI" id="CHEBI:29105"/>
        <note>catalytic</note>
    </ligand>
</feature>
<dbReference type="GO" id="GO:0016887">
    <property type="term" value="F:ATP hydrolysis activity"/>
    <property type="evidence" value="ECO:0007669"/>
    <property type="project" value="UniProtKB-UniRule"/>
</dbReference>
<dbReference type="InterPro" id="IPR003593">
    <property type="entry name" value="AAA+_ATPase"/>
</dbReference>
<feature type="domain" description="AAA+ ATPase" evidence="18">
    <location>
        <begin position="190"/>
        <end position="329"/>
    </location>
</feature>
<dbReference type="Pfam" id="PF00004">
    <property type="entry name" value="AAA"/>
    <property type="match status" value="1"/>
</dbReference>
<comment type="similarity">
    <text evidence="14 15">In the central section; belongs to the AAA ATPase family.</text>
</comment>
<dbReference type="AlphaFoldDB" id="A0A1Y5F7V4"/>
<evidence type="ECO:0000256" key="2">
    <source>
        <dbReference type="ARBA" id="ARBA00010044"/>
    </source>
</evidence>
<sequence>MKQQQKTWTLWIFLFLAMVLIWQATNQSMNKEKVVDYSTFLHQVKSKFIEDVTFLGDLAIKGKYKESYENGGNFTVIAKTDEYTKKFLLENGVSLKYQKEQSGSLFTTLLVQWAPMLILFVLFWFFLKQLQSGGGKAMSFGKSKAKLLTAEDKKVTFDDVSGVQEAKEELFEVVDFLRDPKKYTKLGGKIPKGCILVGPPGTGKTLLARAVAGEADVPFFAISGSDFVEMFVGVGASRVRDLFEQGKKQAPCIIFIDEIDAVGRHRGHGMGGGHDEREQTLNQLLVEMDGFESNEGVIIMAATNRIDVLDPALLRPGRFDRRVMVGSPDVRGRLGILKVHSKKTPLNEAVDLEVIAKGTPGFTGADLANLVNEAALTAAKLGKSKLDMSDFESAKDKVLMGPERKSMVISDKEKRVTAYHEAGHTLVGMMLPHTDPIHKVSIMPRGGALGVTQTLPSEDMLNLTLSKSENLISFLMGGRCAEELVFNEITNGASNDIERATQLAHSMVCSWGMSVKMGPRNFSRPGSSPFGGPPSDSVDYSEKTANDIDAEIHNFIDTNYKIALKILTDNREALDRITEGLILWETLDFPQIEALVAGEDIGVPIISEKPVETKAETKASEENNGDKPEEKNGDKPSEGKDPVSAS</sequence>
<dbReference type="GO" id="GO:0051301">
    <property type="term" value="P:cell division"/>
    <property type="evidence" value="ECO:0007669"/>
    <property type="project" value="UniProtKB-KW"/>
</dbReference>
<comment type="similarity">
    <text evidence="16">Belongs to the AAA ATPase family.</text>
</comment>
<dbReference type="GO" id="GO:0008270">
    <property type="term" value="F:zinc ion binding"/>
    <property type="evidence" value="ECO:0007669"/>
    <property type="project" value="UniProtKB-UniRule"/>
</dbReference>
<dbReference type="PANTHER" id="PTHR23076:SF97">
    <property type="entry name" value="ATP-DEPENDENT ZINC METALLOPROTEASE YME1L1"/>
    <property type="match status" value="1"/>
</dbReference>
<feature type="binding site" evidence="15">
    <location>
        <begin position="198"/>
        <end position="205"/>
    </location>
    <ligand>
        <name>ATP</name>
        <dbReference type="ChEBI" id="CHEBI:30616"/>
    </ligand>
</feature>
<keyword evidence="19" id="KW-0132">Cell division</keyword>
<accession>A0A1Y5F7V4</accession>
<evidence type="ECO:0000256" key="9">
    <source>
        <dbReference type="ARBA" id="ARBA00022833"/>
    </source>
</evidence>
<dbReference type="Gene3D" id="3.30.720.210">
    <property type="match status" value="1"/>
</dbReference>
<name>A0A1Y5F7V4_9BACT</name>
<proteinExistence type="inferred from homology"/>
<dbReference type="GO" id="GO:0005524">
    <property type="term" value="F:ATP binding"/>
    <property type="evidence" value="ECO:0007669"/>
    <property type="project" value="UniProtKB-UniRule"/>
</dbReference>
<keyword evidence="5 15" id="KW-0812">Transmembrane</keyword>
<dbReference type="FunFam" id="1.10.8.60:FF:000001">
    <property type="entry name" value="ATP-dependent zinc metalloprotease FtsH"/>
    <property type="match status" value="1"/>
</dbReference>
<dbReference type="SUPFAM" id="SSF140990">
    <property type="entry name" value="FtsH protease domain-like"/>
    <property type="match status" value="1"/>
</dbReference>
<evidence type="ECO:0000313" key="20">
    <source>
        <dbReference type="Proteomes" id="UP000196531"/>
    </source>
</evidence>
<dbReference type="EMBL" id="MAAO01000008">
    <property type="protein sequence ID" value="OUR95281.1"/>
    <property type="molecule type" value="Genomic_DNA"/>
</dbReference>
<keyword evidence="9 15" id="KW-0862">Zinc</keyword>
<dbReference type="InterPro" id="IPR000642">
    <property type="entry name" value="Peptidase_M41"/>
</dbReference>
<evidence type="ECO:0000256" key="5">
    <source>
        <dbReference type="ARBA" id="ARBA00022692"/>
    </source>
</evidence>
<evidence type="ECO:0000256" key="15">
    <source>
        <dbReference type="HAMAP-Rule" id="MF_01458"/>
    </source>
</evidence>
<dbReference type="Proteomes" id="UP000196531">
    <property type="component" value="Unassembled WGS sequence"/>
</dbReference>
<dbReference type="GO" id="GO:0004176">
    <property type="term" value="F:ATP-dependent peptidase activity"/>
    <property type="evidence" value="ECO:0007669"/>
    <property type="project" value="InterPro"/>
</dbReference>
<gene>
    <name evidence="15" type="primary">ftsH</name>
    <name evidence="19" type="ORF">A9Q84_15680</name>
</gene>
<evidence type="ECO:0000256" key="4">
    <source>
        <dbReference type="ARBA" id="ARBA00022670"/>
    </source>
</evidence>
<evidence type="ECO:0000256" key="16">
    <source>
        <dbReference type="RuleBase" id="RU003651"/>
    </source>
</evidence>
<feature type="active site" evidence="15">
    <location>
        <position position="421"/>
    </location>
</feature>
<dbReference type="Pfam" id="PF01434">
    <property type="entry name" value="Peptidase_M41"/>
    <property type="match status" value="1"/>
</dbReference>
<evidence type="ECO:0000259" key="18">
    <source>
        <dbReference type="SMART" id="SM00382"/>
    </source>
</evidence>
<evidence type="ECO:0000256" key="17">
    <source>
        <dbReference type="SAM" id="MobiDB-lite"/>
    </source>
</evidence>